<dbReference type="GO" id="GO:0033214">
    <property type="term" value="P:siderophore-iron import into cell"/>
    <property type="evidence" value="ECO:0007669"/>
    <property type="project" value="TreeGrafter"/>
</dbReference>
<keyword evidence="3" id="KW-0812">Transmembrane</keyword>
<keyword evidence="10" id="KW-1185">Reference proteome</keyword>
<evidence type="ECO:0000256" key="6">
    <source>
        <dbReference type="ARBA" id="ARBA00023237"/>
    </source>
</evidence>
<evidence type="ECO:0000256" key="4">
    <source>
        <dbReference type="ARBA" id="ARBA00023077"/>
    </source>
</evidence>
<comment type="caution">
    <text evidence="9">The sequence shown here is derived from an EMBL/GenBank/DDBJ whole genome shotgun (WGS) entry which is preliminary data.</text>
</comment>
<accession>A0A812IP36</accession>
<dbReference type="InterPro" id="IPR039426">
    <property type="entry name" value="TonB-dep_rcpt-like"/>
</dbReference>
<reference evidence="9" key="1">
    <citation type="submission" date="2021-02" db="EMBL/GenBank/DDBJ databases">
        <authorList>
            <person name="Dougan E. K."/>
            <person name="Rhodes N."/>
            <person name="Thang M."/>
            <person name="Chan C."/>
        </authorList>
    </citation>
    <scope>NUCLEOTIDE SEQUENCE</scope>
</reference>
<dbReference type="EMBL" id="CAJNJA010000001">
    <property type="protein sequence ID" value="CAE7148648.1"/>
    <property type="molecule type" value="Genomic_DNA"/>
</dbReference>
<comment type="subcellular location">
    <subcellularLocation>
        <location evidence="1">Cell outer membrane</location>
        <topology evidence="1">Multi-pass membrane protein</topology>
    </subcellularLocation>
</comment>
<dbReference type="PANTHER" id="PTHR30442:SF0">
    <property type="entry name" value="FE(3+) DICITRATE TRANSPORT PROTEIN FECA"/>
    <property type="match status" value="1"/>
</dbReference>
<dbReference type="PANTHER" id="PTHR30442">
    <property type="entry name" value="IRON III DICITRATE TRANSPORT PROTEIN FECA"/>
    <property type="match status" value="1"/>
</dbReference>
<feature type="domain" description="TonB-dependent receptor plug" evidence="8">
    <location>
        <begin position="12"/>
        <end position="120"/>
    </location>
</feature>
<keyword evidence="6" id="KW-0998">Cell outer membrane</keyword>
<dbReference type="SUPFAM" id="SSF56935">
    <property type="entry name" value="Porins"/>
    <property type="match status" value="1"/>
</dbReference>
<dbReference type="OrthoDB" id="10644825at2759"/>
<sequence length="717" mass="78796">MTIVGEPLRGEQVAGSAHYVSAEQIEQLGHNDIQRIVRQIPGVSVQIEDGYGLRPNISIRGVATERSGRITLLEDNVLISPAPYSAPSAYYFPTIGRMSAIEVLKGPASITQGPYTIGGALNMISVPIPEIASGRVTLEAGEDATYRLHAHYGARNDAGFGYLVETHQWQSDGFQSIDRGGDTGLDVEDYTVKLSYAPDNANHRVELKLQYAEQDSDQTYLGLTDDDFRDDAFRRYGLSALDNIATQHEQVILRYEWDISDRLNFDATAYNNTHERSWFKTEGIDFDGSADAESFSRTSWFDVVQAVNSGEALGGLDSDQLQGILDGSIDTPAGSLQLRANDREYFSRGIQLGLDWNVLIGDWSHSIEVGLRIHEDEEDRLQRNSSYSQISGQLVRDDIGLLGNAGNRVQEAQALAIHIYDRIEIGNWTLTPGLRFEDIEQERTRWEIRPGSTLDPASRSADNLRDKRSNDTTVWLPGMGVIYSVNDELSVFAGIHKGFTAPSNAPGVDEEEAINYEIGVRFGDNNLRVEAAYFLSDYDNLLGECTASSGSDCEIGDAFNGDAVTVQGFEMLLGTNLNPTGEIAIPLALAYTFIDSKFDTDIGNTDFFGDVSKGDPIPYIPENQLNVSLGLVGSDWDIYLAANYVDEVCVRASCGAFEKTDSTLSVDLSGSYNLNQATELFARVENLTGEEDILGRQPYGARPNKDTTASVGVRFTF</sequence>
<dbReference type="InterPro" id="IPR037066">
    <property type="entry name" value="Plug_dom_sf"/>
</dbReference>
<protein>
    <submittedName>
        <fullName evidence="9">FecA protein</fullName>
    </submittedName>
</protein>
<dbReference type="Proteomes" id="UP000601435">
    <property type="component" value="Unassembled WGS sequence"/>
</dbReference>
<evidence type="ECO:0000256" key="2">
    <source>
        <dbReference type="ARBA" id="ARBA00022448"/>
    </source>
</evidence>
<evidence type="ECO:0000259" key="8">
    <source>
        <dbReference type="Pfam" id="PF07715"/>
    </source>
</evidence>
<keyword evidence="5" id="KW-0472">Membrane</keyword>
<dbReference type="Pfam" id="PF00593">
    <property type="entry name" value="TonB_dep_Rec_b-barrel"/>
    <property type="match status" value="1"/>
</dbReference>
<keyword evidence="2" id="KW-0813">Transport</keyword>
<dbReference type="PROSITE" id="PS52016">
    <property type="entry name" value="TONB_DEPENDENT_REC_3"/>
    <property type="match status" value="1"/>
</dbReference>
<gene>
    <name evidence="9" type="primary">fecA</name>
    <name evidence="9" type="ORF">SNEC2469_LOCUS11</name>
</gene>
<feature type="domain" description="TonB-dependent receptor-like beta-barrel" evidence="7">
    <location>
        <begin position="203"/>
        <end position="687"/>
    </location>
</feature>
<evidence type="ECO:0000256" key="3">
    <source>
        <dbReference type="ARBA" id="ARBA00022692"/>
    </source>
</evidence>
<proteinExistence type="predicted"/>
<evidence type="ECO:0000313" key="9">
    <source>
        <dbReference type="EMBL" id="CAE7148648.1"/>
    </source>
</evidence>
<dbReference type="Gene3D" id="2.40.170.20">
    <property type="entry name" value="TonB-dependent receptor, beta-barrel domain"/>
    <property type="match status" value="1"/>
</dbReference>
<dbReference type="Gene3D" id="2.170.130.10">
    <property type="entry name" value="TonB-dependent receptor, plug domain"/>
    <property type="match status" value="1"/>
</dbReference>
<evidence type="ECO:0000256" key="5">
    <source>
        <dbReference type="ARBA" id="ARBA00023136"/>
    </source>
</evidence>
<dbReference type="AlphaFoldDB" id="A0A812IP36"/>
<organism evidence="9 10">
    <name type="scientific">Symbiodinium necroappetens</name>
    <dbReference type="NCBI Taxonomy" id="1628268"/>
    <lineage>
        <taxon>Eukaryota</taxon>
        <taxon>Sar</taxon>
        <taxon>Alveolata</taxon>
        <taxon>Dinophyceae</taxon>
        <taxon>Suessiales</taxon>
        <taxon>Symbiodiniaceae</taxon>
        <taxon>Symbiodinium</taxon>
    </lineage>
</organism>
<dbReference type="Pfam" id="PF07715">
    <property type="entry name" value="Plug"/>
    <property type="match status" value="1"/>
</dbReference>
<evidence type="ECO:0000313" key="10">
    <source>
        <dbReference type="Proteomes" id="UP000601435"/>
    </source>
</evidence>
<evidence type="ECO:0000259" key="7">
    <source>
        <dbReference type="Pfam" id="PF00593"/>
    </source>
</evidence>
<evidence type="ECO:0000256" key="1">
    <source>
        <dbReference type="ARBA" id="ARBA00004571"/>
    </source>
</evidence>
<keyword evidence="4" id="KW-0798">TonB box</keyword>
<name>A0A812IP36_9DINO</name>
<dbReference type="InterPro" id="IPR036942">
    <property type="entry name" value="Beta-barrel_TonB_sf"/>
</dbReference>
<dbReference type="InterPro" id="IPR012910">
    <property type="entry name" value="Plug_dom"/>
</dbReference>
<dbReference type="InterPro" id="IPR000531">
    <property type="entry name" value="Beta-barrel_TonB"/>
</dbReference>